<dbReference type="InterPro" id="IPR005913">
    <property type="entry name" value="dTDP_dehydrorham_reduct"/>
</dbReference>
<keyword evidence="3" id="KW-1185">Reference proteome</keyword>
<dbReference type="OrthoDB" id="16464at2759"/>
<dbReference type="AlphaFoldDB" id="A0A0D8XLY5"/>
<dbReference type="Gene3D" id="3.40.50.720">
    <property type="entry name" value="NAD(P)-binding Rossmann-like Domain"/>
    <property type="match status" value="2"/>
</dbReference>
<feature type="domain" description="NAD-dependent epimerase/dehydratase" evidence="1">
    <location>
        <begin position="29"/>
        <end position="154"/>
    </location>
</feature>
<dbReference type="GO" id="GO:0048270">
    <property type="term" value="F:methionine adenosyltransferase regulator activity"/>
    <property type="evidence" value="ECO:0007669"/>
    <property type="project" value="TreeGrafter"/>
</dbReference>
<dbReference type="Pfam" id="PF01370">
    <property type="entry name" value="Epimerase"/>
    <property type="match status" value="1"/>
</dbReference>
<dbReference type="PANTHER" id="PTHR10491">
    <property type="entry name" value="DTDP-4-DEHYDRORHAMNOSE REDUCTASE"/>
    <property type="match status" value="1"/>
</dbReference>
<dbReference type="InterPro" id="IPR036291">
    <property type="entry name" value="NAD(P)-bd_dom_sf"/>
</dbReference>
<reference evidence="2 3" key="1">
    <citation type="submission" date="2013-11" db="EMBL/GenBank/DDBJ databases">
        <title>Draft genome of the bovine lungworm Dictyocaulus viviparus.</title>
        <authorList>
            <person name="Mitreva M."/>
        </authorList>
    </citation>
    <scope>NUCLEOTIDE SEQUENCE [LARGE SCALE GENOMIC DNA]</scope>
    <source>
        <strain evidence="2 3">HannoverDv2000</strain>
    </source>
</reference>
<dbReference type="PANTHER" id="PTHR10491:SF4">
    <property type="entry name" value="METHIONINE ADENOSYLTRANSFERASE 2 SUBUNIT BETA"/>
    <property type="match status" value="1"/>
</dbReference>
<dbReference type="EMBL" id="KN716395">
    <property type="protein sequence ID" value="KJH45658.1"/>
    <property type="molecule type" value="Genomic_DNA"/>
</dbReference>
<dbReference type="STRING" id="29172.A0A0D8XLY5"/>
<dbReference type="GO" id="GO:0006556">
    <property type="term" value="P:S-adenosylmethionine biosynthetic process"/>
    <property type="evidence" value="ECO:0007669"/>
    <property type="project" value="TreeGrafter"/>
</dbReference>
<accession>A0A0D8XLY5</accession>
<gene>
    <name evidence="2" type="ORF">DICVIV_08308</name>
</gene>
<sequence>MNYKISFNCGPNPVTGWLERPGGCREIPQHIRDSGRFTLVIGDTCNRQLVHRILKENAVRVDIIIDCASRAKCAIDRSPTSGARNAIQGLTYVLNAVREYGHLQRYVYGEAENVESAFLAPITWCGAALMSCEALLHSYVISYNLPLAIVRLSHGVINSNLKDRLENCETINLITMKDSVNGILLAVEQAENAEVWNIGGPNDYSTKEVKQLLHGTITELTAVPSKFSCKKAFDELQYSAKDDVQTALRSQIRHVTKPMSTTFKILLFGSKGWIGQQFVELLKNEGVEFVESTTRPGSDSDDTVRDEIIRIAPSHVISMIGRTHGEGVNSIAYLEGDASKLKLNVRDNLYAPWILASVNSIAYLEGDASKLKLNVRDNLYAPWILASLCEKLHLHFTYLGTGCLFKYDDEHPVNGVGYKEEDVGNYMGTSYSVVKGYTDRLLRYFSNTLQCRIRLPVNYDADNRNLVVKMMSFNKVLDIPNSITVLPDCLPILLNMAREKKTGIINLVNPGAIRFPEISEMYRKMLNPNWEFEVIPADVDSELVTTRSHCRLSTDKLTTMYPHIRSARDGIAEAFKHIARVKGLQMIKI</sequence>
<evidence type="ECO:0000313" key="3">
    <source>
        <dbReference type="Proteomes" id="UP000053766"/>
    </source>
</evidence>
<name>A0A0D8XLY5_DICVI</name>
<evidence type="ECO:0000313" key="2">
    <source>
        <dbReference type="EMBL" id="KJH45658.1"/>
    </source>
</evidence>
<evidence type="ECO:0000259" key="1">
    <source>
        <dbReference type="Pfam" id="PF01370"/>
    </source>
</evidence>
<dbReference type="Proteomes" id="UP000053766">
    <property type="component" value="Unassembled WGS sequence"/>
</dbReference>
<proteinExistence type="predicted"/>
<dbReference type="GO" id="GO:0048269">
    <property type="term" value="C:methionine adenosyltransferase complex"/>
    <property type="evidence" value="ECO:0007669"/>
    <property type="project" value="TreeGrafter"/>
</dbReference>
<dbReference type="InterPro" id="IPR001509">
    <property type="entry name" value="Epimerase_deHydtase"/>
</dbReference>
<dbReference type="SUPFAM" id="SSF51735">
    <property type="entry name" value="NAD(P)-binding Rossmann-fold domains"/>
    <property type="match status" value="2"/>
</dbReference>
<organism evidence="2 3">
    <name type="scientific">Dictyocaulus viviparus</name>
    <name type="common">Bovine lungworm</name>
    <dbReference type="NCBI Taxonomy" id="29172"/>
    <lineage>
        <taxon>Eukaryota</taxon>
        <taxon>Metazoa</taxon>
        <taxon>Ecdysozoa</taxon>
        <taxon>Nematoda</taxon>
        <taxon>Chromadorea</taxon>
        <taxon>Rhabditida</taxon>
        <taxon>Rhabditina</taxon>
        <taxon>Rhabditomorpha</taxon>
        <taxon>Strongyloidea</taxon>
        <taxon>Metastrongylidae</taxon>
        <taxon>Dictyocaulus</taxon>
    </lineage>
</organism>
<protein>
    <submittedName>
        <fullName evidence="2">NAD dependent epimerase/dehydratase family protein</fullName>
    </submittedName>
</protein>
<reference evidence="3" key="2">
    <citation type="journal article" date="2016" name="Sci. Rep.">
        <title>Dictyocaulus viviparus genome, variome and transcriptome elucidate lungworm biology and support future intervention.</title>
        <authorList>
            <person name="McNulty S.N."/>
            <person name="Strube C."/>
            <person name="Rosa B.A."/>
            <person name="Martin J.C."/>
            <person name="Tyagi R."/>
            <person name="Choi Y.J."/>
            <person name="Wang Q."/>
            <person name="Hallsworth Pepin K."/>
            <person name="Zhang X."/>
            <person name="Ozersky P."/>
            <person name="Wilson R.K."/>
            <person name="Sternberg P.W."/>
            <person name="Gasser R.B."/>
            <person name="Mitreva M."/>
        </authorList>
    </citation>
    <scope>NUCLEOTIDE SEQUENCE [LARGE SCALE GENOMIC DNA]</scope>
    <source>
        <strain evidence="3">HannoverDv2000</strain>
    </source>
</reference>